<proteinExistence type="predicted"/>
<keyword evidence="2" id="KW-1185">Reference proteome</keyword>
<accession>A0A5C3L210</accession>
<evidence type="ECO:0008006" key="3">
    <source>
        <dbReference type="Google" id="ProtNLM"/>
    </source>
</evidence>
<organism evidence="1 2">
    <name type="scientific">Coprinopsis marcescibilis</name>
    <name type="common">Agaric fungus</name>
    <name type="synonym">Psathyrella marcescibilis</name>
    <dbReference type="NCBI Taxonomy" id="230819"/>
    <lineage>
        <taxon>Eukaryota</taxon>
        <taxon>Fungi</taxon>
        <taxon>Dikarya</taxon>
        <taxon>Basidiomycota</taxon>
        <taxon>Agaricomycotina</taxon>
        <taxon>Agaricomycetes</taxon>
        <taxon>Agaricomycetidae</taxon>
        <taxon>Agaricales</taxon>
        <taxon>Agaricineae</taxon>
        <taxon>Psathyrellaceae</taxon>
        <taxon>Coprinopsis</taxon>
    </lineage>
</organism>
<reference evidence="1 2" key="1">
    <citation type="journal article" date="2019" name="Nat. Ecol. Evol.">
        <title>Megaphylogeny resolves global patterns of mushroom evolution.</title>
        <authorList>
            <person name="Varga T."/>
            <person name="Krizsan K."/>
            <person name="Foldi C."/>
            <person name="Dima B."/>
            <person name="Sanchez-Garcia M."/>
            <person name="Sanchez-Ramirez S."/>
            <person name="Szollosi G.J."/>
            <person name="Szarkandi J.G."/>
            <person name="Papp V."/>
            <person name="Albert L."/>
            <person name="Andreopoulos W."/>
            <person name="Angelini C."/>
            <person name="Antonin V."/>
            <person name="Barry K.W."/>
            <person name="Bougher N.L."/>
            <person name="Buchanan P."/>
            <person name="Buyck B."/>
            <person name="Bense V."/>
            <person name="Catcheside P."/>
            <person name="Chovatia M."/>
            <person name="Cooper J."/>
            <person name="Damon W."/>
            <person name="Desjardin D."/>
            <person name="Finy P."/>
            <person name="Geml J."/>
            <person name="Haridas S."/>
            <person name="Hughes K."/>
            <person name="Justo A."/>
            <person name="Karasinski D."/>
            <person name="Kautmanova I."/>
            <person name="Kiss B."/>
            <person name="Kocsube S."/>
            <person name="Kotiranta H."/>
            <person name="LaButti K.M."/>
            <person name="Lechner B.E."/>
            <person name="Liimatainen K."/>
            <person name="Lipzen A."/>
            <person name="Lukacs Z."/>
            <person name="Mihaltcheva S."/>
            <person name="Morgado L.N."/>
            <person name="Niskanen T."/>
            <person name="Noordeloos M.E."/>
            <person name="Ohm R.A."/>
            <person name="Ortiz-Santana B."/>
            <person name="Ovrebo C."/>
            <person name="Racz N."/>
            <person name="Riley R."/>
            <person name="Savchenko A."/>
            <person name="Shiryaev A."/>
            <person name="Soop K."/>
            <person name="Spirin V."/>
            <person name="Szebenyi C."/>
            <person name="Tomsovsky M."/>
            <person name="Tulloss R.E."/>
            <person name="Uehling J."/>
            <person name="Grigoriev I.V."/>
            <person name="Vagvolgyi C."/>
            <person name="Papp T."/>
            <person name="Martin F.M."/>
            <person name="Miettinen O."/>
            <person name="Hibbett D.S."/>
            <person name="Nagy L.G."/>
        </authorList>
    </citation>
    <scope>NUCLEOTIDE SEQUENCE [LARGE SCALE GENOMIC DNA]</scope>
    <source>
        <strain evidence="1 2">CBS 121175</strain>
    </source>
</reference>
<protein>
    <recommendedName>
        <fullName evidence="3">DDE-1 domain-containing protein</fullName>
    </recommendedName>
</protein>
<dbReference type="Proteomes" id="UP000307440">
    <property type="component" value="Unassembled WGS sequence"/>
</dbReference>
<gene>
    <name evidence="1" type="ORF">FA15DRAFT_679338</name>
</gene>
<evidence type="ECO:0000313" key="1">
    <source>
        <dbReference type="EMBL" id="TFK26847.1"/>
    </source>
</evidence>
<name>A0A5C3L210_COPMA</name>
<dbReference type="AlphaFoldDB" id="A0A5C3L210"/>
<dbReference type="EMBL" id="ML210170">
    <property type="protein sequence ID" value="TFK26847.1"/>
    <property type="molecule type" value="Genomic_DNA"/>
</dbReference>
<dbReference type="OrthoDB" id="3218065at2759"/>
<sequence>MNVERALEDNALGFLAMPFSMNLTPRTLGAAIALEVVEMKEMEMEISIRDVQRDQLAGALTDLKKLLKLQAKQTCAMHTYLQLVVQKGQLEVDASEQAVESHGFAAIWGGRNICTWTKVYLERRELPTSQQGRHGKVFSLLQDPQICTELCAFIRSHKWSMNPEKLVQFTEGKEMPEGLTRYIEIQLFPRIQLSVRKGISLTTAWHWLHIQAHDATTKSWVFEDQHQHQLRKKGVGQGLHQSDVICLTVGWLEEASQTLEYGKNYDGYWNGELFVKQLCEQIIPAFEKAHGPKYQALIMVDNLQGHSVYAEDALVVSHMNTNERVTQKMVFLSNHPEFPDQPKGIRQCYLQECCDFTFDTLKANMQDALTSVNIDTIRRWEHCMAWWMHAYQSGLLTQVAQAQVKQFSSAKYHSHCHVPETVACTFDV</sequence>
<evidence type="ECO:0000313" key="2">
    <source>
        <dbReference type="Proteomes" id="UP000307440"/>
    </source>
</evidence>